<evidence type="ECO:0000313" key="2">
    <source>
        <dbReference type="EMBL" id="PNP61698.1"/>
    </source>
</evidence>
<evidence type="ECO:0000256" key="1">
    <source>
        <dbReference type="SAM" id="MobiDB-lite"/>
    </source>
</evidence>
<dbReference type="Proteomes" id="UP000236664">
    <property type="component" value="Unassembled WGS sequence"/>
</dbReference>
<gene>
    <name evidence="2" type="ORF">FNYG_13587</name>
</gene>
<feature type="region of interest" description="Disordered" evidence="1">
    <location>
        <begin position="34"/>
        <end position="56"/>
    </location>
</feature>
<sequence length="132" mass="14842">MLAEVCTEHGEILGLELETRTEGGMKRLLAGNVKPRREHTSAGETMTASANKPNPLVITDQDIEKITDPKLISTLAGLDMAISRTNLYREKLNGEKTRIDNDAKALCHKKEFADKRLNILNEKHEYLKSQKQ</sequence>
<reference evidence="2 3" key="1">
    <citation type="submission" date="2017-06" db="EMBL/GenBank/DDBJ databases">
        <title>Genome of Fusarium nygamai isolate CS10214.</title>
        <authorList>
            <person name="Gardiner D.M."/>
            <person name="Obanor F."/>
            <person name="Kazan K."/>
        </authorList>
    </citation>
    <scope>NUCLEOTIDE SEQUENCE [LARGE SCALE GENOMIC DNA]</scope>
    <source>
        <strain evidence="2 3">CS10214</strain>
    </source>
</reference>
<accession>A0A2K0UVA7</accession>
<dbReference type="EMBL" id="MTQA01000287">
    <property type="protein sequence ID" value="PNP61698.1"/>
    <property type="molecule type" value="Genomic_DNA"/>
</dbReference>
<evidence type="ECO:0000313" key="3">
    <source>
        <dbReference type="Proteomes" id="UP000236664"/>
    </source>
</evidence>
<proteinExistence type="predicted"/>
<feature type="compositionally biased region" description="Polar residues" evidence="1">
    <location>
        <begin position="42"/>
        <end position="52"/>
    </location>
</feature>
<dbReference type="OrthoDB" id="5051934at2759"/>
<name>A0A2K0UVA7_GIBNY</name>
<comment type="caution">
    <text evidence="2">The sequence shown here is derived from an EMBL/GenBank/DDBJ whole genome shotgun (WGS) entry which is preliminary data.</text>
</comment>
<organism evidence="2 3">
    <name type="scientific">Gibberella nygamai</name>
    <name type="common">Bean root rot disease fungus</name>
    <name type="synonym">Fusarium nygamai</name>
    <dbReference type="NCBI Taxonomy" id="42673"/>
    <lineage>
        <taxon>Eukaryota</taxon>
        <taxon>Fungi</taxon>
        <taxon>Dikarya</taxon>
        <taxon>Ascomycota</taxon>
        <taxon>Pezizomycotina</taxon>
        <taxon>Sordariomycetes</taxon>
        <taxon>Hypocreomycetidae</taxon>
        <taxon>Hypocreales</taxon>
        <taxon>Nectriaceae</taxon>
        <taxon>Fusarium</taxon>
        <taxon>Fusarium fujikuroi species complex</taxon>
    </lineage>
</organism>
<dbReference type="AlphaFoldDB" id="A0A2K0UVA7"/>
<protein>
    <submittedName>
        <fullName evidence="2">Uncharacterized protein</fullName>
    </submittedName>
</protein>
<keyword evidence="3" id="KW-1185">Reference proteome</keyword>